<dbReference type="GO" id="GO:0016887">
    <property type="term" value="F:ATP hydrolysis activity"/>
    <property type="evidence" value="ECO:0007669"/>
    <property type="project" value="InterPro"/>
</dbReference>
<sequence length="342" mass="37777">MKDLLEVNNLVVSFLTKAGEVQAVRDVSFSLKKGEVLAILGESGCGKSVLCKSILRVLPENACIKSGEVILNGENLINLEGKSMDKVRGSEISMILQDPMTSLNPTMSIGKQIMEAVLIHQKISKSEAKKKSIELMELAKIDHAEKRFHQYPYQLSGGMIQRSVIAIALACKPKVLIADEPTTALDVTTQAQIIELIQELQIKTGISIIFITHDLGVVAKLAQRIAIMYAGKIVEIGTSKDIFYDPRHPYTLGLICSLPNMDSDAENLNCIPGMPPSLLNPPKGDAFAQRNKYALKIDYLAEPPMFKISDTHSAATWLLHKDAPKIKPPIRFKEFRVMQNED</sequence>
<keyword evidence="7" id="KW-0472">Membrane</keyword>
<comment type="subcellular location">
    <subcellularLocation>
        <location evidence="1">Cell membrane</location>
        <topology evidence="1">Peripheral membrane protein</topology>
    </subcellularLocation>
</comment>
<dbReference type="PROSITE" id="PS50893">
    <property type="entry name" value="ABC_TRANSPORTER_2"/>
    <property type="match status" value="1"/>
</dbReference>
<evidence type="ECO:0000256" key="1">
    <source>
        <dbReference type="ARBA" id="ARBA00004202"/>
    </source>
</evidence>
<evidence type="ECO:0000256" key="7">
    <source>
        <dbReference type="ARBA" id="ARBA00023136"/>
    </source>
</evidence>
<dbReference type="InterPro" id="IPR027417">
    <property type="entry name" value="P-loop_NTPase"/>
</dbReference>
<gene>
    <name evidence="9" type="primary">oppD_3</name>
    <name evidence="9" type="ORF">Ctaglu_42940</name>
</gene>
<dbReference type="PANTHER" id="PTHR43297">
    <property type="entry name" value="OLIGOPEPTIDE TRANSPORT ATP-BINDING PROTEIN APPD"/>
    <property type="match status" value="1"/>
</dbReference>
<dbReference type="InterPro" id="IPR003439">
    <property type="entry name" value="ABC_transporter-like_ATP-bd"/>
</dbReference>
<dbReference type="GO" id="GO:0015833">
    <property type="term" value="P:peptide transport"/>
    <property type="evidence" value="ECO:0007669"/>
    <property type="project" value="InterPro"/>
</dbReference>
<proteinExistence type="inferred from homology"/>
<dbReference type="InterPro" id="IPR003593">
    <property type="entry name" value="AAA+_ATPase"/>
</dbReference>
<dbReference type="Pfam" id="PF00005">
    <property type="entry name" value="ABC_tran"/>
    <property type="match status" value="1"/>
</dbReference>
<reference evidence="9 10" key="1">
    <citation type="submission" date="2018-11" db="EMBL/GenBank/DDBJ databases">
        <title>Genome sequencing and assembly of Clostridium tagluense strain A121.</title>
        <authorList>
            <person name="Murakami T."/>
            <person name="Segawa T."/>
            <person name="Shcherbakova V.A."/>
            <person name="Mori H."/>
            <person name="Yoshimura Y."/>
        </authorList>
    </citation>
    <scope>NUCLEOTIDE SEQUENCE [LARGE SCALE GENOMIC DNA]</scope>
    <source>
        <strain evidence="9 10">A121</strain>
    </source>
</reference>
<dbReference type="CDD" id="cd03257">
    <property type="entry name" value="ABC_NikE_OppD_transporters"/>
    <property type="match status" value="1"/>
</dbReference>
<organism evidence="9 10">
    <name type="scientific">Clostridium tagluense</name>
    <dbReference type="NCBI Taxonomy" id="360422"/>
    <lineage>
        <taxon>Bacteria</taxon>
        <taxon>Bacillati</taxon>
        <taxon>Bacillota</taxon>
        <taxon>Clostridia</taxon>
        <taxon>Eubacteriales</taxon>
        <taxon>Clostridiaceae</taxon>
        <taxon>Clostridium</taxon>
    </lineage>
</organism>
<dbReference type="RefSeq" id="WP_125005544.1">
    <property type="nucleotide sequence ID" value="NZ_BHYK01000038.1"/>
</dbReference>
<comment type="caution">
    <text evidence="9">The sequence shown here is derived from an EMBL/GenBank/DDBJ whole genome shotgun (WGS) entry which is preliminary data.</text>
</comment>
<feature type="domain" description="ABC transporter" evidence="8">
    <location>
        <begin position="5"/>
        <end position="255"/>
    </location>
</feature>
<dbReference type="OrthoDB" id="9806285at2"/>
<dbReference type="Proteomes" id="UP000287872">
    <property type="component" value="Unassembled WGS sequence"/>
</dbReference>
<keyword evidence="6 9" id="KW-0067">ATP-binding</keyword>
<evidence type="ECO:0000256" key="2">
    <source>
        <dbReference type="ARBA" id="ARBA00005417"/>
    </source>
</evidence>
<dbReference type="AlphaFoldDB" id="A0A401UT38"/>
<keyword evidence="10" id="KW-1185">Reference proteome</keyword>
<accession>A0A401UT38</accession>
<evidence type="ECO:0000256" key="4">
    <source>
        <dbReference type="ARBA" id="ARBA00022475"/>
    </source>
</evidence>
<dbReference type="SUPFAM" id="SSF52540">
    <property type="entry name" value="P-loop containing nucleoside triphosphate hydrolases"/>
    <property type="match status" value="1"/>
</dbReference>
<comment type="similarity">
    <text evidence="2">Belongs to the ABC transporter superfamily.</text>
</comment>
<dbReference type="Pfam" id="PF08352">
    <property type="entry name" value="oligo_HPY"/>
    <property type="match status" value="1"/>
</dbReference>
<dbReference type="Gene3D" id="3.40.50.300">
    <property type="entry name" value="P-loop containing nucleotide triphosphate hydrolases"/>
    <property type="match status" value="1"/>
</dbReference>
<dbReference type="PANTHER" id="PTHR43297:SF2">
    <property type="entry name" value="DIPEPTIDE TRANSPORT ATP-BINDING PROTEIN DPPD"/>
    <property type="match status" value="1"/>
</dbReference>
<evidence type="ECO:0000259" key="8">
    <source>
        <dbReference type="PROSITE" id="PS50893"/>
    </source>
</evidence>
<dbReference type="GO" id="GO:0005524">
    <property type="term" value="F:ATP binding"/>
    <property type="evidence" value="ECO:0007669"/>
    <property type="project" value="UniProtKB-KW"/>
</dbReference>
<dbReference type="GO" id="GO:0005886">
    <property type="term" value="C:plasma membrane"/>
    <property type="evidence" value="ECO:0007669"/>
    <property type="project" value="UniProtKB-SubCell"/>
</dbReference>
<evidence type="ECO:0000313" key="9">
    <source>
        <dbReference type="EMBL" id="GCD12671.1"/>
    </source>
</evidence>
<evidence type="ECO:0000256" key="6">
    <source>
        <dbReference type="ARBA" id="ARBA00022840"/>
    </source>
</evidence>
<protein>
    <submittedName>
        <fullName evidence="9">ABC transporter ATP-binding protein</fullName>
    </submittedName>
</protein>
<keyword evidence="5" id="KW-0547">Nucleotide-binding</keyword>
<evidence type="ECO:0000256" key="5">
    <source>
        <dbReference type="ARBA" id="ARBA00022741"/>
    </source>
</evidence>
<evidence type="ECO:0000256" key="3">
    <source>
        <dbReference type="ARBA" id="ARBA00022448"/>
    </source>
</evidence>
<keyword evidence="3" id="KW-0813">Transport</keyword>
<dbReference type="SMART" id="SM00382">
    <property type="entry name" value="AAA"/>
    <property type="match status" value="1"/>
</dbReference>
<dbReference type="EMBL" id="BHYK01000038">
    <property type="protein sequence ID" value="GCD12671.1"/>
    <property type="molecule type" value="Genomic_DNA"/>
</dbReference>
<dbReference type="FunFam" id="3.40.50.300:FF:000016">
    <property type="entry name" value="Oligopeptide ABC transporter ATP-binding component"/>
    <property type="match status" value="1"/>
</dbReference>
<name>A0A401UT38_9CLOT</name>
<keyword evidence="4" id="KW-1003">Cell membrane</keyword>
<evidence type="ECO:0000313" key="10">
    <source>
        <dbReference type="Proteomes" id="UP000287872"/>
    </source>
</evidence>
<dbReference type="InterPro" id="IPR050388">
    <property type="entry name" value="ABC_Ni/Peptide_Import"/>
</dbReference>
<dbReference type="InterPro" id="IPR013563">
    <property type="entry name" value="Oligopep_ABC_C"/>
</dbReference>
<dbReference type="NCBIfam" id="TIGR01727">
    <property type="entry name" value="oligo_HPY"/>
    <property type="match status" value="1"/>
</dbReference>